<name>A0ABS6SH21_9SPHN</name>
<keyword evidence="4 9" id="KW-0808">Transferase</keyword>
<dbReference type="InterPro" id="IPR050297">
    <property type="entry name" value="LipidA_mod_glycosyltrf_83"/>
</dbReference>
<evidence type="ECO:0000256" key="6">
    <source>
        <dbReference type="ARBA" id="ARBA00022989"/>
    </source>
</evidence>
<comment type="subcellular location">
    <subcellularLocation>
        <location evidence="1">Cell membrane</location>
        <topology evidence="1">Multi-pass membrane protein</topology>
    </subcellularLocation>
</comment>
<sequence>MRARILPLGILFLFTLAIRSPGFGDPNYHVDEGFYLLVGHLISDGAVPYVDIWDRKPFGLFLIYLGAAQFGDGILAYQMMASSSVFVTAAFICATARRVGTSAAGLLAGLVYVAALEPFAGGGGQAPVFYNSLIAGGAYLCARIALAPEHPESRWHALGAMLLCGTAITVKPTALFEGAALGLFLVFIWWEKRGSGRRVVPVAAILAFVGALPTLLILAAFGAAGLFDAYWFATVESVFLKTGQTWAVSMDKLAHLAPRLLPLIAVAAFGFAVMRPGTRLRTFMLFWLIGAAAGFLSVPNFWDHYALPLLVPLCVASAAAFARRRLGPVLATALIASSLLWSGFPNADRTARSQAGFSRLLGLIDAQPRPGCLFIFDGPPLANGRAARCTATPYLFPEHLNNAAEAGAIGVDVSAEMQRILASRPAIIVTAAPLDIIDQNSDTRAALNLVLAEEYILAGTANIHDEARARPVQVWHLQTRD</sequence>
<feature type="transmembrane region" description="Helical" evidence="8">
    <location>
        <begin position="86"/>
        <end position="116"/>
    </location>
</feature>
<evidence type="ECO:0000313" key="9">
    <source>
        <dbReference type="EMBL" id="MBV7257709.1"/>
    </source>
</evidence>
<evidence type="ECO:0000256" key="4">
    <source>
        <dbReference type="ARBA" id="ARBA00022679"/>
    </source>
</evidence>
<evidence type="ECO:0000256" key="7">
    <source>
        <dbReference type="ARBA" id="ARBA00023136"/>
    </source>
</evidence>
<feature type="transmembrane region" description="Helical" evidence="8">
    <location>
        <begin position="158"/>
        <end position="190"/>
    </location>
</feature>
<keyword evidence="6 8" id="KW-1133">Transmembrane helix</keyword>
<evidence type="ECO:0000256" key="2">
    <source>
        <dbReference type="ARBA" id="ARBA00022475"/>
    </source>
</evidence>
<proteinExistence type="predicted"/>
<keyword evidence="10" id="KW-1185">Reference proteome</keyword>
<dbReference type="PANTHER" id="PTHR33908">
    <property type="entry name" value="MANNOSYLTRANSFERASE YKCB-RELATED"/>
    <property type="match status" value="1"/>
</dbReference>
<feature type="transmembrane region" description="Helical" evidence="8">
    <location>
        <begin position="60"/>
        <end position="80"/>
    </location>
</feature>
<feature type="transmembrane region" description="Helical" evidence="8">
    <location>
        <begin position="326"/>
        <end position="344"/>
    </location>
</feature>
<evidence type="ECO:0000256" key="3">
    <source>
        <dbReference type="ARBA" id="ARBA00022676"/>
    </source>
</evidence>
<feature type="transmembrane region" description="Helical" evidence="8">
    <location>
        <begin position="253"/>
        <end position="273"/>
    </location>
</feature>
<feature type="transmembrane region" description="Helical" evidence="8">
    <location>
        <begin position="280"/>
        <end position="298"/>
    </location>
</feature>
<evidence type="ECO:0000256" key="5">
    <source>
        <dbReference type="ARBA" id="ARBA00022692"/>
    </source>
</evidence>
<keyword evidence="7 8" id="KW-0472">Membrane</keyword>
<organism evidence="9 10">
    <name type="scientific">Pacificimonas pallii</name>
    <dbReference type="NCBI Taxonomy" id="2827236"/>
    <lineage>
        <taxon>Bacteria</taxon>
        <taxon>Pseudomonadati</taxon>
        <taxon>Pseudomonadota</taxon>
        <taxon>Alphaproteobacteria</taxon>
        <taxon>Sphingomonadales</taxon>
        <taxon>Sphingosinicellaceae</taxon>
        <taxon>Pacificimonas</taxon>
    </lineage>
</organism>
<accession>A0ABS6SH21</accession>
<comment type="caution">
    <text evidence="9">The sequence shown here is derived from an EMBL/GenBank/DDBJ whole genome shotgun (WGS) entry which is preliminary data.</text>
</comment>
<evidence type="ECO:0000256" key="8">
    <source>
        <dbReference type="SAM" id="Phobius"/>
    </source>
</evidence>
<keyword evidence="2" id="KW-1003">Cell membrane</keyword>
<protein>
    <submittedName>
        <fullName evidence="9">Glycosyltransferase family 39 protein</fullName>
        <ecNumber evidence="9">2.4.-.-</ecNumber>
    </submittedName>
</protein>
<dbReference type="EMBL" id="JAGSPA010000004">
    <property type="protein sequence ID" value="MBV7257709.1"/>
    <property type="molecule type" value="Genomic_DNA"/>
</dbReference>
<dbReference type="RefSeq" id="WP_218446542.1">
    <property type="nucleotide sequence ID" value="NZ_JAGSPA010000004.1"/>
</dbReference>
<dbReference type="PANTHER" id="PTHR33908:SF11">
    <property type="entry name" value="MEMBRANE PROTEIN"/>
    <property type="match status" value="1"/>
</dbReference>
<evidence type="ECO:0000313" key="10">
    <source>
        <dbReference type="Proteomes" id="UP000722336"/>
    </source>
</evidence>
<dbReference type="EC" id="2.4.-.-" evidence="9"/>
<keyword evidence="5 8" id="KW-0812">Transmembrane</keyword>
<gene>
    <name evidence="9" type="ORF">KCG44_13025</name>
</gene>
<dbReference type="GO" id="GO:0016757">
    <property type="term" value="F:glycosyltransferase activity"/>
    <property type="evidence" value="ECO:0007669"/>
    <property type="project" value="UniProtKB-KW"/>
</dbReference>
<feature type="transmembrane region" description="Helical" evidence="8">
    <location>
        <begin position="202"/>
        <end position="233"/>
    </location>
</feature>
<reference evidence="9 10" key="1">
    <citation type="submission" date="2021-04" db="EMBL/GenBank/DDBJ databases">
        <authorList>
            <person name="Pira H."/>
            <person name="Risdian C."/>
            <person name="Wink J."/>
        </authorList>
    </citation>
    <scope>NUCLEOTIDE SEQUENCE [LARGE SCALE GENOMIC DNA]</scope>
    <source>
        <strain evidence="9 10">WHA3</strain>
    </source>
</reference>
<feature type="transmembrane region" description="Helical" evidence="8">
    <location>
        <begin position="128"/>
        <end position="146"/>
    </location>
</feature>
<keyword evidence="3 9" id="KW-0328">Glycosyltransferase</keyword>
<dbReference type="Proteomes" id="UP000722336">
    <property type="component" value="Unassembled WGS sequence"/>
</dbReference>
<evidence type="ECO:0000256" key="1">
    <source>
        <dbReference type="ARBA" id="ARBA00004651"/>
    </source>
</evidence>
<feature type="transmembrane region" description="Helical" evidence="8">
    <location>
        <begin position="34"/>
        <end position="53"/>
    </location>
</feature>